<evidence type="ECO:0000313" key="14">
    <source>
        <dbReference type="Proteomes" id="UP001160550"/>
    </source>
</evidence>
<name>A0ABT6MPV8_9GAMM</name>
<reference evidence="13" key="1">
    <citation type="journal article" date="2007" name="Int. J. Syst. Evol. Microbiol.">
        <title>Luteimonas composti sp. nov., a moderately thermophilic bacterium isolated from food waste.</title>
        <authorList>
            <person name="Young C.C."/>
            <person name="Kampfer P."/>
            <person name="Chen W.M."/>
            <person name="Yen W.S."/>
            <person name="Arun A.B."/>
            <person name="Lai W.A."/>
            <person name="Shen F.T."/>
            <person name="Rekha P.D."/>
            <person name="Lin K.Y."/>
            <person name="Chou J.H."/>
        </authorList>
    </citation>
    <scope>NUCLEOTIDE SEQUENCE</scope>
    <source>
        <strain evidence="13">CC-YY355</strain>
    </source>
</reference>
<dbReference type="SUPFAM" id="SSF56935">
    <property type="entry name" value="Porins"/>
    <property type="match status" value="1"/>
</dbReference>
<feature type="chain" id="PRO_5047452554" evidence="10">
    <location>
        <begin position="33"/>
        <end position="1011"/>
    </location>
</feature>
<evidence type="ECO:0000256" key="4">
    <source>
        <dbReference type="ARBA" id="ARBA00022692"/>
    </source>
</evidence>
<dbReference type="PROSITE" id="PS52016">
    <property type="entry name" value="TONB_DEPENDENT_REC_3"/>
    <property type="match status" value="1"/>
</dbReference>
<protein>
    <submittedName>
        <fullName evidence="13">TonB-dependent receptor</fullName>
    </submittedName>
</protein>
<dbReference type="Gene3D" id="2.40.170.20">
    <property type="entry name" value="TonB-dependent receptor, beta-barrel domain"/>
    <property type="match status" value="1"/>
</dbReference>
<evidence type="ECO:0000256" key="2">
    <source>
        <dbReference type="ARBA" id="ARBA00022448"/>
    </source>
</evidence>
<evidence type="ECO:0000259" key="11">
    <source>
        <dbReference type="Pfam" id="PF00593"/>
    </source>
</evidence>
<evidence type="ECO:0000256" key="10">
    <source>
        <dbReference type="SAM" id="SignalP"/>
    </source>
</evidence>
<keyword evidence="6 8" id="KW-0472">Membrane</keyword>
<keyword evidence="2 8" id="KW-0813">Transport</keyword>
<feature type="signal peptide" evidence="10">
    <location>
        <begin position="1"/>
        <end position="32"/>
    </location>
</feature>
<accession>A0ABT6MPV8</accession>
<keyword evidence="10" id="KW-0732">Signal</keyword>
<dbReference type="Gene3D" id="2.170.130.10">
    <property type="entry name" value="TonB-dependent receptor, plug domain"/>
    <property type="match status" value="1"/>
</dbReference>
<evidence type="ECO:0000256" key="6">
    <source>
        <dbReference type="ARBA" id="ARBA00023136"/>
    </source>
</evidence>
<proteinExistence type="inferred from homology"/>
<dbReference type="InterPro" id="IPR036942">
    <property type="entry name" value="Beta-barrel_TonB_sf"/>
</dbReference>
<comment type="subcellular location">
    <subcellularLocation>
        <location evidence="1 8">Cell outer membrane</location>
        <topology evidence="1 8">Multi-pass membrane protein</topology>
    </subcellularLocation>
</comment>
<dbReference type="EMBL" id="JARYGX010000013">
    <property type="protein sequence ID" value="MDH7452484.1"/>
    <property type="molecule type" value="Genomic_DNA"/>
</dbReference>
<evidence type="ECO:0000256" key="3">
    <source>
        <dbReference type="ARBA" id="ARBA00022452"/>
    </source>
</evidence>
<feature type="domain" description="TonB-dependent receptor-like beta-barrel" evidence="11">
    <location>
        <begin position="452"/>
        <end position="972"/>
    </location>
</feature>
<dbReference type="InterPro" id="IPR012910">
    <property type="entry name" value="Plug_dom"/>
</dbReference>
<evidence type="ECO:0000256" key="8">
    <source>
        <dbReference type="PROSITE-ProRule" id="PRU01360"/>
    </source>
</evidence>
<evidence type="ECO:0000259" key="12">
    <source>
        <dbReference type="Pfam" id="PF07715"/>
    </source>
</evidence>
<reference evidence="13" key="2">
    <citation type="submission" date="2023-04" db="EMBL/GenBank/DDBJ databases">
        <authorList>
            <person name="Sun J.-Q."/>
        </authorList>
    </citation>
    <scope>NUCLEOTIDE SEQUENCE</scope>
    <source>
        <strain evidence="13">CC-YY355</strain>
    </source>
</reference>
<dbReference type="PANTHER" id="PTHR47234:SF1">
    <property type="entry name" value="TONB-DEPENDENT RECEPTOR"/>
    <property type="match status" value="1"/>
</dbReference>
<evidence type="ECO:0000256" key="1">
    <source>
        <dbReference type="ARBA" id="ARBA00004571"/>
    </source>
</evidence>
<dbReference type="InterPro" id="IPR000531">
    <property type="entry name" value="Beta-barrel_TonB"/>
</dbReference>
<comment type="similarity">
    <text evidence="8 9">Belongs to the TonB-dependent receptor family.</text>
</comment>
<dbReference type="PANTHER" id="PTHR47234">
    <property type="match status" value="1"/>
</dbReference>
<dbReference type="Proteomes" id="UP001160550">
    <property type="component" value="Unassembled WGS sequence"/>
</dbReference>
<comment type="caution">
    <text evidence="13">The sequence shown here is derived from an EMBL/GenBank/DDBJ whole genome shotgun (WGS) entry which is preliminary data.</text>
</comment>
<keyword evidence="7 8" id="KW-0998">Cell outer membrane</keyword>
<dbReference type="Pfam" id="PF00593">
    <property type="entry name" value="TonB_dep_Rec_b-barrel"/>
    <property type="match status" value="1"/>
</dbReference>
<keyword evidence="5 9" id="KW-0798">TonB box</keyword>
<evidence type="ECO:0000313" key="13">
    <source>
        <dbReference type="EMBL" id="MDH7452484.1"/>
    </source>
</evidence>
<dbReference type="InterPro" id="IPR037066">
    <property type="entry name" value="Plug_dom_sf"/>
</dbReference>
<gene>
    <name evidence="13" type="ORF">QF205_05210</name>
</gene>
<keyword evidence="14" id="KW-1185">Reference proteome</keyword>
<evidence type="ECO:0000256" key="9">
    <source>
        <dbReference type="RuleBase" id="RU003357"/>
    </source>
</evidence>
<evidence type="ECO:0000256" key="5">
    <source>
        <dbReference type="ARBA" id="ARBA00023077"/>
    </source>
</evidence>
<sequence length="1011" mass="109811">MRLTNRSSGFTRNQLTLALAAVLLLPAGTAFAQEAGQDAQQEGTDVEETTTPEGAPVQVLDRMVVTGSRISRDTFNSVSPVQVITREETTAAGFSSTAGVLQSNSVTGGSSQINNAYGGFVVNGGPGVNTLSLRGLGATRTLLLLNGRRVSPAGSRGSVGSADLNVLPNMSIDHIEILKDGASSIYGSDAVAGVVNIITKPKVDGVTVDFQHNATADGGGEETRGGIMLGKTGDRWRVSGSMEIYQRAEMTFGDRDWASNCPLPLVGRNADGSYGADDYIDPVTGQPKCWTIDNGGVTINTLGTAYLLGQPGLGSLGYYGTYFPEEWEGGLDFFNRWRPNPGVTQGLAGFEGVDVYGRDSFDPQMLRESLVSPTKNYTGFLEGGFDLQALGDAELYFEGLFHRRESSQNGYLQHTIDYPVGSPLLGDLSWLPRFANAPADGSTNGLPIAARAFVGWGIYKNWQEVDFYRTTLGLRGDLGSEWNYDTYFSYARSDADYYTENRLTDRIARSFDVVPDGAGGFACRNPAGGCVAAPVLTGAVIGGQLPAEYRDWIMDDTRGNTLYTESTFNAGVNGPLFDLPYGTVSAAFGFEYREQKIDDTPDPNSIANNLYGFTASQPTRGTDSVQEAYAEIEVPVLSNLPFAQELTFNFSGRYTDYDSYGDDTTWKVGMLYTPVSWLSLRASRGTSFRAPALFEQFLGATSGFLGANIDPCNNWASRNPSTPRYINCASLNLPNNFNQTNSVTVITRGGAETGLAAETSVAVTAGLVLQPEFPEWFGDLSFAADYYDIKVDNGVARLGGQQVLNLCYDSQPADFSSNAGFCSLASRGPNNALSVTTGYVNISESVVRGWDFTTRYVRDIGPGTFRATALVSNYLTQAGRTFPTDPLRNVTGTVAAPQYTGQLELSYRVKNWFLFGGVDWVESTNDYDYYDEYFDTDYRDTYLMETDDYFTYNTSVQYSGDDWSARVGVRNLSDKQPPIISAYTNTLGNAPLYSGYDFFGRTFFLNLTKSF</sequence>
<dbReference type="Pfam" id="PF07715">
    <property type="entry name" value="Plug"/>
    <property type="match status" value="1"/>
</dbReference>
<feature type="domain" description="TonB-dependent receptor plug" evidence="12">
    <location>
        <begin position="76"/>
        <end position="194"/>
    </location>
</feature>
<evidence type="ECO:0000256" key="7">
    <source>
        <dbReference type="ARBA" id="ARBA00023237"/>
    </source>
</evidence>
<keyword evidence="13" id="KW-0675">Receptor</keyword>
<dbReference type="RefSeq" id="WP_280941692.1">
    <property type="nucleotide sequence ID" value="NZ_JARYGX010000013.1"/>
</dbReference>
<dbReference type="InterPro" id="IPR039426">
    <property type="entry name" value="TonB-dep_rcpt-like"/>
</dbReference>
<keyword evidence="4 8" id="KW-0812">Transmembrane</keyword>
<organism evidence="13 14">
    <name type="scientific">Luteimonas composti</name>
    <dbReference type="NCBI Taxonomy" id="398257"/>
    <lineage>
        <taxon>Bacteria</taxon>
        <taxon>Pseudomonadati</taxon>
        <taxon>Pseudomonadota</taxon>
        <taxon>Gammaproteobacteria</taxon>
        <taxon>Lysobacterales</taxon>
        <taxon>Lysobacteraceae</taxon>
        <taxon>Luteimonas</taxon>
    </lineage>
</organism>
<keyword evidence="3 8" id="KW-1134">Transmembrane beta strand</keyword>